<keyword evidence="2" id="KW-1185">Reference proteome</keyword>
<organism evidence="1 2">
    <name type="scientific">Mycena maculata</name>
    <dbReference type="NCBI Taxonomy" id="230809"/>
    <lineage>
        <taxon>Eukaryota</taxon>
        <taxon>Fungi</taxon>
        <taxon>Dikarya</taxon>
        <taxon>Basidiomycota</taxon>
        <taxon>Agaricomycotina</taxon>
        <taxon>Agaricomycetes</taxon>
        <taxon>Agaricomycetidae</taxon>
        <taxon>Agaricales</taxon>
        <taxon>Marasmiineae</taxon>
        <taxon>Mycenaceae</taxon>
        <taxon>Mycena</taxon>
    </lineage>
</organism>
<dbReference type="Proteomes" id="UP001215280">
    <property type="component" value="Unassembled WGS sequence"/>
</dbReference>
<name>A0AAD7KAS6_9AGAR</name>
<accession>A0AAD7KAS6</accession>
<proteinExistence type="predicted"/>
<dbReference type="AlphaFoldDB" id="A0AAD7KAS6"/>
<dbReference type="EMBL" id="JARJLG010000004">
    <property type="protein sequence ID" value="KAJ7781742.1"/>
    <property type="molecule type" value="Genomic_DNA"/>
</dbReference>
<sequence length="292" mass="33125">MDLDPEPTEVLQKSNKRNVNYFSQFTNEAGPNIIGLTIGPGNPVATRTLIDYYEHLRRKEEAARRIAENAGLGRRRARKMDKRSRYATVQLKLTKDPVVRTRGGPSSVRSTVKATSVSKSPHKIEFLPIKAWYLGRKLVEDLFGDPYYLVWTPDGKMLIKSGDVPSSPCYHSEEVDLTSIAKCVWFVDPNEDWPDKVFVVETLEKTKRDKIGDTDSVFFKQGGKHGKGDIVIKFDSSSTGWTSPTYTGFVNWLKANINQREIGRGMALDAKWETVTRMARLAQSRVRRGHYP</sequence>
<evidence type="ECO:0000313" key="2">
    <source>
        <dbReference type="Proteomes" id="UP001215280"/>
    </source>
</evidence>
<reference evidence="1" key="1">
    <citation type="submission" date="2023-03" db="EMBL/GenBank/DDBJ databases">
        <title>Massive genome expansion in bonnet fungi (Mycena s.s.) driven by repeated elements and novel gene families across ecological guilds.</title>
        <authorList>
            <consortium name="Lawrence Berkeley National Laboratory"/>
            <person name="Harder C.B."/>
            <person name="Miyauchi S."/>
            <person name="Viragh M."/>
            <person name="Kuo A."/>
            <person name="Thoen E."/>
            <person name="Andreopoulos B."/>
            <person name="Lu D."/>
            <person name="Skrede I."/>
            <person name="Drula E."/>
            <person name="Henrissat B."/>
            <person name="Morin E."/>
            <person name="Kohler A."/>
            <person name="Barry K."/>
            <person name="LaButti K."/>
            <person name="Morin E."/>
            <person name="Salamov A."/>
            <person name="Lipzen A."/>
            <person name="Mereny Z."/>
            <person name="Hegedus B."/>
            <person name="Baldrian P."/>
            <person name="Stursova M."/>
            <person name="Weitz H."/>
            <person name="Taylor A."/>
            <person name="Grigoriev I.V."/>
            <person name="Nagy L.G."/>
            <person name="Martin F."/>
            <person name="Kauserud H."/>
        </authorList>
    </citation>
    <scope>NUCLEOTIDE SEQUENCE</scope>
    <source>
        <strain evidence="1">CBHHK188m</strain>
    </source>
</reference>
<evidence type="ECO:0000313" key="1">
    <source>
        <dbReference type="EMBL" id="KAJ7781742.1"/>
    </source>
</evidence>
<gene>
    <name evidence="1" type="ORF">DFH07DRAFT_764768</name>
</gene>
<comment type="caution">
    <text evidence="1">The sequence shown here is derived from an EMBL/GenBank/DDBJ whole genome shotgun (WGS) entry which is preliminary data.</text>
</comment>
<protein>
    <submittedName>
        <fullName evidence="1">Uncharacterized protein</fullName>
    </submittedName>
</protein>